<feature type="transmembrane region" description="Helical" evidence="1">
    <location>
        <begin position="12"/>
        <end position="31"/>
    </location>
</feature>
<sequence>MEILIRYINIYNGSFVLFGFIVIIITSIIYFKRRNQRRHFNKLKVTLITAYNQSIKQNNKIIFKNTIDKTLSSGSLVLIVAFFAKKQRHEVQELLPFFAEETFQTKLRALLHKGTVQQRVDAANMLSYYPCQKSFIALEKACLDTRQEVAIAAALSLVISNPDVSLVELITKLFNSIPQKGLFCFLRLIPSYNLLQFESQVIDEESSNFNSTLLTMLREISNNYITPYVMFAREDQRDYMQQLFETLLGLQCKASGIIHSCYILNFINELCYQDRICNIQELITKNFNFDTKLFVYWDDINNGFYKNKVWATL</sequence>
<keyword evidence="1" id="KW-1133">Transmembrane helix</keyword>
<name>A0A242NHW4_9GAMM</name>
<dbReference type="EMBL" id="NARP01000014">
    <property type="protein sequence ID" value="OTP99727.1"/>
    <property type="molecule type" value="Genomic_DNA"/>
</dbReference>
<organism evidence="2 5">
    <name type="scientific">Gilliamella apicola</name>
    <dbReference type="NCBI Taxonomy" id="1196095"/>
    <lineage>
        <taxon>Bacteria</taxon>
        <taxon>Pseudomonadati</taxon>
        <taxon>Pseudomonadota</taxon>
        <taxon>Gammaproteobacteria</taxon>
        <taxon>Orbales</taxon>
        <taxon>Orbaceae</taxon>
        <taxon>Gilliamella</taxon>
    </lineage>
</organism>
<dbReference type="OrthoDB" id="7060030at2"/>
<accession>A0A242NHW4</accession>
<reference evidence="4 5" key="1">
    <citation type="submission" date="2017-03" db="EMBL/GenBank/DDBJ databases">
        <title>Comparative genomics of honeybee gut symbionts reveal geographically distinct and subgroup specific antibiotic resistance.</title>
        <authorList>
            <person name="Ludvigsen J."/>
            <person name="Porcellato D."/>
            <person name="Labee-Lund T.M."/>
            <person name="Amdam G.V."/>
            <person name="Rudi K."/>
        </authorList>
    </citation>
    <scope>NUCLEOTIDE SEQUENCE [LARGE SCALE GENOMIC DNA]</scope>
    <source>
        <strain evidence="2 5">A-7-12</strain>
        <strain evidence="3 4">A-9-12</strain>
    </source>
</reference>
<dbReference type="EMBL" id="NART01000021">
    <property type="protein sequence ID" value="OTQ10245.1"/>
    <property type="molecule type" value="Genomic_DNA"/>
</dbReference>
<keyword evidence="4" id="KW-1185">Reference proteome</keyword>
<evidence type="ECO:0000313" key="4">
    <source>
        <dbReference type="Proteomes" id="UP000194800"/>
    </source>
</evidence>
<evidence type="ECO:0000313" key="2">
    <source>
        <dbReference type="EMBL" id="OTP99727.1"/>
    </source>
</evidence>
<dbReference type="Proteomes" id="UP000194977">
    <property type="component" value="Unassembled WGS sequence"/>
</dbReference>
<comment type="caution">
    <text evidence="2">The sequence shown here is derived from an EMBL/GenBank/DDBJ whole genome shotgun (WGS) entry which is preliminary data.</text>
</comment>
<dbReference type="Proteomes" id="UP000194800">
    <property type="component" value="Unassembled WGS sequence"/>
</dbReference>
<protein>
    <submittedName>
        <fullName evidence="2">Uncharacterized protein</fullName>
    </submittedName>
</protein>
<keyword evidence="1" id="KW-0472">Membrane</keyword>
<keyword evidence="1" id="KW-0812">Transmembrane</keyword>
<evidence type="ECO:0000313" key="3">
    <source>
        <dbReference type="EMBL" id="OTQ10245.1"/>
    </source>
</evidence>
<dbReference type="AlphaFoldDB" id="A0A242NHW4"/>
<evidence type="ECO:0000313" key="5">
    <source>
        <dbReference type="Proteomes" id="UP000194977"/>
    </source>
</evidence>
<gene>
    <name evidence="3" type="ORF">B6C91_06310</name>
    <name evidence="2" type="ORF">B6D08_06585</name>
</gene>
<proteinExistence type="predicted"/>
<evidence type="ECO:0000256" key="1">
    <source>
        <dbReference type="SAM" id="Phobius"/>
    </source>
</evidence>
<dbReference type="RefSeq" id="WP_086300887.1">
    <property type="nucleotide sequence ID" value="NZ_MZNE01000009.1"/>
</dbReference>